<evidence type="ECO:0000313" key="2">
    <source>
        <dbReference type="Proteomes" id="UP000241071"/>
    </source>
</evidence>
<reference evidence="1 2" key="1">
    <citation type="submission" date="2012-10" db="EMBL/GenBank/DDBJ databases">
        <title>Complete genome sequence of Moumouvirus goulette.</title>
        <authorList>
            <person name="Fournous G."/>
            <person name="Bougalmi M."/>
            <person name="Colson P."/>
        </authorList>
    </citation>
    <scope>NUCLEOTIDE SEQUENCE [LARGE SCALE GENOMIC DNA]</scope>
</reference>
<protein>
    <submittedName>
        <fullName evidence="1">Uncharacterized protein</fullName>
    </submittedName>
</protein>
<keyword evidence="2" id="KW-1185">Reference proteome</keyword>
<dbReference type="EMBL" id="KC008572">
    <property type="protein sequence ID" value="AGF84825.1"/>
    <property type="molecule type" value="Genomic_DNA"/>
</dbReference>
<gene>
    <name evidence="1" type="ORF">glt_00016</name>
</gene>
<dbReference type="Pfam" id="PF19164">
    <property type="entry name" value="DUF5846"/>
    <property type="match status" value="1"/>
</dbReference>
<evidence type="ECO:0000313" key="1">
    <source>
        <dbReference type="EMBL" id="AGF84825.1"/>
    </source>
</evidence>
<accession>M1NLE0</accession>
<name>M1NLE0_9VIRU</name>
<sequence length="167" mass="20045">MFYFFHGASYESFKNIIKTKYIYASFYIDKKYLRSAYPLEYVFTNIYVDNLPLREDEKAGFGAITFIIDPIILKYRICYFNIGWDGDINKNTIIMNNNVDKVIDIVKNAYRYPYITTHEALFRKRVSIKFVTGIICEDKYQNDVRKYLDEHKLYHVKIFNKFPKLIS</sequence>
<dbReference type="Proteomes" id="UP000241071">
    <property type="component" value="Segment"/>
</dbReference>
<organism evidence="1 2">
    <name type="scientific">Moumouvirus goulette</name>
    <dbReference type="NCBI Taxonomy" id="1247379"/>
    <lineage>
        <taxon>Viruses</taxon>
        <taxon>Varidnaviria</taxon>
        <taxon>Bamfordvirae</taxon>
        <taxon>Nucleocytoviricota</taxon>
        <taxon>Megaviricetes</taxon>
        <taxon>Imitervirales</taxon>
        <taxon>Mimiviridae</taxon>
        <taxon>Megamimivirinae</taxon>
        <taxon>Moumouvirus</taxon>
        <taxon>Moumouvirus goulettemassiliense</taxon>
    </lineage>
</organism>
<dbReference type="InterPro" id="IPR043886">
    <property type="entry name" value="DUF5846"/>
</dbReference>
<proteinExistence type="predicted"/>